<feature type="transmembrane region" description="Helical" evidence="6">
    <location>
        <begin position="185"/>
        <end position="205"/>
    </location>
</feature>
<evidence type="ECO:0000313" key="7">
    <source>
        <dbReference type="EMBL" id="SDX11473.1"/>
    </source>
</evidence>
<evidence type="ECO:0000256" key="5">
    <source>
        <dbReference type="ARBA" id="ARBA00023136"/>
    </source>
</evidence>
<feature type="transmembrane region" description="Helical" evidence="6">
    <location>
        <begin position="342"/>
        <end position="365"/>
    </location>
</feature>
<organism evidence="7 8">
    <name type="scientific">Marininema mesophilum</name>
    <dbReference type="NCBI Taxonomy" id="1048340"/>
    <lineage>
        <taxon>Bacteria</taxon>
        <taxon>Bacillati</taxon>
        <taxon>Bacillota</taxon>
        <taxon>Bacilli</taxon>
        <taxon>Bacillales</taxon>
        <taxon>Thermoactinomycetaceae</taxon>
        <taxon>Marininema</taxon>
    </lineage>
</organism>
<dbReference type="PIRSF" id="PIRSF006060">
    <property type="entry name" value="AA_transporter"/>
    <property type="match status" value="1"/>
</dbReference>
<comment type="subcellular location">
    <subcellularLocation>
        <location evidence="1">Cell membrane</location>
        <topology evidence="1">Multi-pass membrane protein</topology>
    </subcellularLocation>
</comment>
<evidence type="ECO:0000256" key="3">
    <source>
        <dbReference type="ARBA" id="ARBA00022692"/>
    </source>
</evidence>
<keyword evidence="4 6" id="KW-1133">Transmembrane helix</keyword>
<evidence type="ECO:0000256" key="6">
    <source>
        <dbReference type="SAM" id="Phobius"/>
    </source>
</evidence>
<name>A0A1H2Z207_9BACL</name>
<dbReference type="OrthoDB" id="178667at2"/>
<dbReference type="GO" id="GO:0005886">
    <property type="term" value="C:plasma membrane"/>
    <property type="evidence" value="ECO:0007669"/>
    <property type="project" value="UniProtKB-SubCell"/>
</dbReference>
<dbReference type="InterPro" id="IPR050367">
    <property type="entry name" value="APC_superfamily"/>
</dbReference>
<keyword evidence="2" id="KW-1003">Cell membrane</keyword>
<dbReference type="GO" id="GO:0022857">
    <property type="term" value="F:transmembrane transporter activity"/>
    <property type="evidence" value="ECO:0007669"/>
    <property type="project" value="InterPro"/>
</dbReference>
<dbReference type="STRING" id="1048340.SAMN05444487_11091"/>
<proteinExistence type="predicted"/>
<feature type="transmembrane region" description="Helical" evidence="6">
    <location>
        <begin position="38"/>
        <end position="58"/>
    </location>
</feature>
<feature type="transmembrane region" description="Helical" evidence="6">
    <location>
        <begin position="123"/>
        <end position="141"/>
    </location>
</feature>
<gene>
    <name evidence="7" type="ORF">SAMN05444487_11091</name>
</gene>
<keyword evidence="8" id="KW-1185">Reference proteome</keyword>
<feature type="transmembrane region" description="Helical" evidence="6">
    <location>
        <begin position="85"/>
        <end position="103"/>
    </location>
</feature>
<dbReference type="Gene3D" id="1.20.1740.10">
    <property type="entry name" value="Amino acid/polyamine transporter I"/>
    <property type="match status" value="1"/>
</dbReference>
<keyword evidence="5 6" id="KW-0472">Membrane</keyword>
<dbReference type="Pfam" id="PF13520">
    <property type="entry name" value="AA_permease_2"/>
    <property type="match status" value="1"/>
</dbReference>
<dbReference type="RefSeq" id="WP_091740537.1">
    <property type="nucleotide sequence ID" value="NZ_FNNQ01000010.1"/>
</dbReference>
<dbReference type="PANTHER" id="PTHR42770">
    <property type="entry name" value="AMINO ACID TRANSPORTER-RELATED"/>
    <property type="match status" value="1"/>
</dbReference>
<evidence type="ECO:0000256" key="2">
    <source>
        <dbReference type="ARBA" id="ARBA00022475"/>
    </source>
</evidence>
<dbReference type="AlphaFoldDB" id="A0A1H2Z207"/>
<keyword evidence="3 6" id="KW-0812">Transmembrane</keyword>
<feature type="transmembrane region" description="Helical" evidence="6">
    <location>
        <begin position="217"/>
        <end position="239"/>
    </location>
</feature>
<protein>
    <submittedName>
        <fullName evidence="7">Amino acid/polyamine/organocation transporter, APC superfamily</fullName>
    </submittedName>
</protein>
<evidence type="ECO:0000256" key="1">
    <source>
        <dbReference type="ARBA" id="ARBA00004651"/>
    </source>
</evidence>
<dbReference type="InterPro" id="IPR002293">
    <property type="entry name" value="AA/rel_permease1"/>
</dbReference>
<dbReference type="EMBL" id="FNNQ01000010">
    <property type="protein sequence ID" value="SDX11473.1"/>
    <property type="molecule type" value="Genomic_DNA"/>
</dbReference>
<feature type="transmembrane region" description="Helical" evidence="6">
    <location>
        <begin position="259"/>
        <end position="286"/>
    </location>
</feature>
<dbReference type="Proteomes" id="UP000198534">
    <property type="component" value="Unassembled WGS sequence"/>
</dbReference>
<dbReference type="PANTHER" id="PTHR42770:SF13">
    <property type="entry name" value="L-METHIONINE_BRANCHED-CHAIN AMINO ACID EXPORTER YJEH"/>
    <property type="match status" value="1"/>
</dbReference>
<evidence type="ECO:0000256" key="4">
    <source>
        <dbReference type="ARBA" id="ARBA00022989"/>
    </source>
</evidence>
<accession>A0A1H2Z207</accession>
<feature type="transmembrane region" description="Helical" evidence="6">
    <location>
        <begin position="12"/>
        <end position="32"/>
    </location>
</feature>
<feature type="transmembrane region" description="Helical" evidence="6">
    <location>
        <begin position="146"/>
        <end position="165"/>
    </location>
</feature>
<feature type="transmembrane region" description="Helical" evidence="6">
    <location>
        <begin position="372"/>
        <end position="396"/>
    </location>
</feature>
<feature type="transmembrane region" description="Helical" evidence="6">
    <location>
        <begin position="313"/>
        <end position="336"/>
    </location>
</feature>
<sequence length="428" mass="46918">MKRDSIGTFTLSGLMVGPVLGSGIILLPPLLYQQIGDYAIIAWTLMLIFSGLFARLFARMSIAWPGDGGLSIAVKRAFGSDIEKLAAWFQILAACVGPIALFSTAGEFISTWFHGNISWREEYGMLLLILSLWILSTRLSYVGRLALVLSTSASVVLLLGSFRAIPSFREGSYLDSPFHGGDFGYGLLLLFWAIVGWEIVGNYSLEVKDRERTIPRAVRYSLIVVALVSLATAASVQWIDPTQIVGVDPNSPRLVIVLYSLLGTWTVPIITLITVGLCISTFLLVVGGTARLISAQAAETPFHLLTRRTKQGVPFPAILTLATVQFIIFIITNMGWITLDHVVAIANAFFIGNALCGILAAYRLFSEWGTRVICLLLSIAFLALLTFTPLWVWGIMLTLTLYANRRALRNRSSLQQKHGTPCEPSQIS</sequence>
<reference evidence="7 8" key="1">
    <citation type="submission" date="2016-10" db="EMBL/GenBank/DDBJ databases">
        <authorList>
            <person name="de Groot N.N."/>
        </authorList>
    </citation>
    <scope>NUCLEOTIDE SEQUENCE [LARGE SCALE GENOMIC DNA]</scope>
    <source>
        <strain evidence="7 8">DSM 45610</strain>
    </source>
</reference>
<evidence type="ECO:0000313" key="8">
    <source>
        <dbReference type="Proteomes" id="UP000198534"/>
    </source>
</evidence>